<reference evidence="2 3" key="1">
    <citation type="submission" date="2009-02" db="EMBL/GenBank/DDBJ databases">
        <title>Annotation of Streptomyces hygroscopicus strain ATCC 53653.</title>
        <authorList>
            <consortium name="The Broad Institute Genome Sequencing Platform"/>
            <consortium name="Broad Institute Microbial Sequencing Center"/>
            <person name="Fischbach M."/>
            <person name="Godfrey P."/>
            <person name="Ward D."/>
            <person name="Young S."/>
            <person name="Zeng Q."/>
            <person name="Koehrsen M."/>
            <person name="Alvarado L."/>
            <person name="Berlin A.M."/>
            <person name="Bochicchio J."/>
            <person name="Borenstein D."/>
            <person name="Chapman S.B."/>
            <person name="Chen Z."/>
            <person name="Engels R."/>
            <person name="Freedman E."/>
            <person name="Gellesch M."/>
            <person name="Goldberg J."/>
            <person name="Griggs A."/>
            <person name="Gujja S."/>
            <person name="Heilman E.R."/>
            <person name="Heiman D.I."/>
            <person name="Hepburn T.A."/>
            <person name="Howarth C."/>
            <person name="Jen D."/>
            <person name="Larson L."/>
            <person name="Lewis B."/>
            <person name="Mehta T."/>
            <person name="Park D."/>
            <person name="Pearson M."/>
            <person name="Richards J."/>
            <person name="Roberts A."/>
            <person name="Saif S."/>
            <person name="Shea T.D."/>
            <person name="Shenoy N."/>
            <person name="Sisk P."/>
            <person name="Stolte C."/>
            <person name="Sykes S.N."/>
            <person name="Thomson T."/>
            <person name="Walk T."/>
            <person name="White J."/>
            <person name="Yandava C."/>
            <person name="Straight P."/>
            <person name="Clardy J."/>
            <person name="Hung D."/>
            <person name="Kolter R."/>
            <person name="Mekalanos J."/>
            <person name="Walker S."/>
            <person name="Walsh C.T."/>
            <person name="Wieland-Brown L.C."/>
            <person name="Haas B."/>
            <person name="Nusbaum C."/>
            <person name="Birren B."/>
        </authorList>
    </citation>
    <scope>NUCLEOTIDE SEQUENCE [LARGE SCALE GENOMIC DNA]</scope>
    <source>
        <strain evidence="2 3">ATCC 53653</strain>
    </source>
</reference>
<dbReference type="Proteomes" id="UP000003963">
    <property type="component" value="Unassembled WGS sequence"/>
</dbReference>
<dbReference type="EMBL" id="GG657755">
    <property type="protein sequence ID" value="EFL29468.1"/>
    <property type="molecule type" value="Genomic_DNA"/>
</dbReference>
<name>D9WX40_9ACTN</name>
<accession>D9WX40</accession>
<evidence type="ECO:0000256" key="1">
    <source>
        <dbReference type="SAM" id="MobiDB-lite"/>
    </source>
</evidence>
<evidence type="ECO:0000313" key="2">
    <source>
        <dbReference type="EMBL" id="EFL29468.1"/>
    </source>
</evidence>
<organism evidence="2 3">
    <name type="scientific">Streptomyces himastatinicus ATCC 53653</name>
    <dbReference type="NCBI Taxonomy" id="457427"/>
    <lineage>
        <taxon>Bacteria</taxon>
        <taxon>Bacillati</taxon>
        <taxon>Actinomycetota</taxon>
        <taxon>Actinomycetes</taxon>
        <taxon>Kitasatosporales</taxon>
        <taxon>Streptomycetaceae</taxon>
        <taxon>Streptomyces</taxon>
        <taxon>Streptomyces violaceusniger group</taxon>
    </lineage>
</organism>
<dbReference type="HOGENOM" id="CLU_2425683_0_0_11"/>
<sequence>MTGGKPPATLQAMTNGEERRRQHRHRHKQRALRGIDDELVNDFDAAARTASSDRSGITKALWEWYVRRDGAELPKRPDESDWRKVQQEEQT</sequence>
<keyword evidence="3" id="KW-1185">Reference proteome</keyword>
<dbReference type="STRING" id="457427.SSOG_09182"/>
<proteinExistence type="predicted"/>
<evidence type="ECO:0000313" key="3">
    <source>
        <dbReference type="Proteomes" id="UP000003963"/>
    </source>
</evidence>
<protein>
    <submittedName>
        <fullName evidence="2">Uncharacterized protein</fullName>
    </submittedName>
</protein>
<feature type="compositionally biased region" description="Basic residues" evidence="1">
    <location>
        <begin position="21"/>
        <end position="30"/>
    </location>
</feature>
<dbReference type="AlphaFoldDB" id="D9WX40"/>
<gene>
    <name evidence="2" type="ORF">SSOG_09182</name>
</gene>
<feature type="region of interest" description="Disordered" evidence="1">
    <location>
        <begin position="1"/>
        <end position="30"/>
    </location>
</feature>